<dbReference type="EMBL" id="JAKZBV010000001">
    <property type="protein sequence ID" value="MCH6468629.1"/>
    <property type="molecule type" value="Genomic_DNA"/>
</dbReference>
<dbReference type="InterPro" id="IPR000182">
    <property type="entry name" value="GNAT_dom"/>
</dbReference>
<organism evidence="5 6">
    <name type="scientific">Sinomonas terrae</name>
    <dbReference type="NCBI Taxonomy" id="2908838"/>
    <lineage>
        <taxon>Bacteria</taxon>
        <taxon>Bacillati</taxon>
        <taxon>Actinomycetota</taxon>
        <taxon>Actinomycetes</taxon>
        <taxon>Micrococcales</taxon>
        <taxon>Micrococcaceae</taxon>
        <taxon>Sinomonas</taxon>
    </lineage>
</organism>
<keyword evidence="1 5" id="KW-0808">Transferase</keyword>
<dbReference type="PANTHER" id="PTHR43792">
    <property type="entry name" value="GNAT FAMILY, PUTATIVE (AFU_ORTHOLOGUE AFUA_3G00765)-RELATED-RELATED"/>
    <property type="match status" value="1"/>
</dbReference>
<evidence type="ECO:0000256" key="3">
    <source>
        <dbReference type="ARBA" id="ARBA00038502"/>
    </source>
</evidence>
<reference evidence="5 6" key="1">
    <citation type="submission" date="2022-03" db="EMBL/GenBank/DDBJ databases">
        <title>Sinomonas sp. isolated from a soil.</title>
        <authorList>
            <person name="Han J."/>
            <person name="Kim D.-U."/>
        </authorList>
    </citation>
    <scope>NUCLEOTIDE SEQUENCE [LARGE SCALE GENOMIC DNA]</scope>
    <source>
        <strain evidence="5 6">5-5</strain>
    </source>
</reference>
<evidence type="ECO:0000313" key="5">
    <source>
        <dbReference type="EMBL" id="MCH6468629.1"/>
    </source>
</evidence>
<keyword evidence="2 5" id="KW-0012">Acyltransferase</keyword>
<evidence type="ECO:0000259" key="4">
    <source>
        <dbReference type="PROSITE" id="PS51186"/>
    </source>
</evidence>
<keyword evidence="6" id="KW-1185">Reference proteome</keyword>
<accession>A0ABS9TW30</accession>
<proteinExistence type="inferred from homology"/>
<protein>
    <submittedName>
        <fullName evidence="5">GNAT family N-acetyltransferase</fullName>
        <ecNumber evidence="5">2.3.1.-</ecNumber>
    </submittedName>
</protein>
<dbReference type="GO" id="GO:0016746">
    <property type="term" value="F:acyltransferase activity"/>
    <property type="evidence" value="ECO:0007669"/>
    <property type="project" value="UniProtKB-KW"/>
</dbReference>
<dbReference type="Gene3D" id="3.40.630.30">
    <property type="match status" value="1"/>
</dbReference>
<dbReference type="SUPFAM" id="SSF55729">
    <property type="entry name" value="Acyl-CoA N-acyltransferases (Nat)"/>
    <property type="match status" value="1"/>
</dbReference>
<dbReference type="InterPro" id="IPR051531">
    <property type="entry name" value="N-acetyltransferase"/>
</dbReference>
<dbReference type="EC" id="2.3.1.-" evidence="5"/>
<sequence length="180" mass="19692">MEAERTLAGGTVLRLLRAEDAGPLADAYSLNGAHLAPWEPQRPEGHYTEEGQKHAVAHSLGELVRGTELPLVLAQGESIVGKATLTSIVRGAFQNAHLGYWIAERVQGRGIMTEAVAAVLEIARDGLGLHRIEAATLPRNMPSQRVLAKNGFEPYGLAKAYLRIAGEWQDHRMYQRILEP</sequence>
<evidence type="ECO:0000256" key="2">
    <source>
        <dbReference type="ARBA" id="ARBA00023315"/>
    </source>
</evidence>
<dbReference type="InterPro" id="IPR016181">
    <property type="entry name" value="Acyl_CoA_acyltransferase"/>
</dbReference>
<dbReference type="PANTHER" id="PTHR43792:SF8">
    <property type="entry name" value="[RIBOSOMAL PROTEIN US5]-ALANINE N-ACETYLTRANSFERASE"/>
    <property type="match status" value="1"/>
</dbReference>
<feature type="domain" description="N-acetyltransferase" evidence="4">
    <location>
        <begin position="11"/>
        <end position="178"/>
    </location>
</feature>
<gene>
    <name evidence="5" type="ORF">L0M17_01280</name>
</gene>
<evidence type="ECO:0000313" key="6">
    <source>
        <dbReference type="Proteomes" id="UP001202922"/>
    </source>
</evidence>
<comment type="caution">
    <text evidence="5">The sequence shown here is derived from an EMBL/GenBank/DDBJ whole genome shotgun (WGS) entry which is preliminary data.</text>
</comment>
<dbReference type="PROSITE" id="PS51186">
    <property type="entry name" value="GNAT"/>
    <property type="match status" value="1"/>
</dbReference>
<name>A0ABS9TW30_9MICC</name>
<dbReference type="Pfam" id="PF13302">
    <property type="entry name" value="Acetyltransf_3"/>
    <property type="match status" value="1"/>
</dbReference>
<dbReference type="RefSeq" id="WP_241050515.1">
    <property type="nucleotide sequence ID" value="NZ_JAKZBV010000001.1"/>
</dbReference>
<comment type="similarity">
    <text evidence="3">Belongs to the acetyltransferase family. RimJ subfamily.</text>
</comment>
<dbReference type="Proteomes" id="UP001202922">
    <property type="component" value="Unassembled WGS sequence"/>
</dbReference>
<evidence type="ECO:0000256" key="1">
    <source>
        <dbReference type="ARBA" id="ARBA00022679"/>
    </source>
</evidence>